<dbReference type="SUPFAM" id="SSF53807">
    <property type="entry name" value="Helical backbone' metal receptor"/>
    <property type="match status" value="1"/>
</dbReference>
<dbReference type="AlphaFoldDB" id="A0A4Q0T377"/>
<reference evidence="4 5" key="1">
    <citation type="submission" date="2018-11" db="EMBL/GenBank/DDBJ databases">
        <authorList>
            <person name="Mardanov A.V."/>
            <person name="Ravin N.V."/>
            <person name="Dedysh S.N."/>
        </authorList>
    </citation>
    <scope>NUCLEOTIDE SEQUENCE [LARGE SCALE GENOMIC DNA]</scope>
    <source>
        <strain evidence="4 5">AF10</strain>
    </source>
</reference>
<dbReference type="InterPro" id="IPR002491">
    <property type="entry name" value="ABC_transptr_periplasmic_BD"/>
</dbReference>
<evidence type="ECO:0000256" key="2">
    <source>
        <dbReference type="SAM" id="SignalP"/>
    </source>
</evidence>
<comment type="caution">
    <text evidence="4">The sequence shown here is derived from an EMBL/GenBank/DDBJ whole genome shotgun (WGS) entry which is preliminary data.</text>
</comment>
<dbReference type="InterPro" id="IPR054828">
    <property type="entry name" value="Vit_B12_bind_prot"/>
</dbReference>
<keyword evidence="5" id="KW-1185">Reference proteome</keyword>
<dbReference type="InterPro" id="IPR050902">
    <property type="entry name" value="ABC_Transporter_SBP"/>
</dbReference>
<dbReference type="Proteomes" id="UP000289437">
    <property type="component" value="Unassembled WGS sequence"/>
</dbReference>
<protein>
    <submittedName>
        <fullName evidence="4">Vitamin B12 ABC transporter, B12-binding component BtuF</fullName>
    </submittedName>
</protein>
<dbReference type="PROSITE" id="PS50983">
    <property type="entry name" value="FE_B12_PBP"/>
    <property type="match status" value="1"/>
</dbReference>
<evidence type="ECO:0000259" key="3">
    <source>
        <dbReference type="PROSITE" id="PS50983"/>
    </source>
</evidence>
<name>A0A4Q0T377_9BACT</name>
<organism evidence="4 5">
    <name type="scientific">Granulicella sibirica</name>
    <dbReference type="NCBI Taxonomy" id="2479048"/>
    <lineage>
        <taxon>Bacteria</taxon>
        <taxon>Pseudomonadati</taxon>
        <taxon>Acidobacteriota</taxon>
        <taxon>Terriglobia</taxon>
        <taxon>Terriglobales</taxon>
        <taxon>Acidobacteriaceae</taxon>
        <taxon>Granulicella</taxon>
    </lineage>
</organism>
<feature type="chain" id="PRO_5020843211" evidence="2">
    <location>
        <begin position="21"/>
        <end position="286"/>
    </location>
</feature>
<dbReference type="Pfam" id="PF01497">
    <property type="entry name" value="Peripla_BP_2"/>
    <property type="match status" value="1"/>
</dbReference>
<sequence length="286" mass="30828">MKTKLLLLLTLLALSLQAHATRTVTDETGRAVQVPDHPHRIISLVPSVTDAVYSIGAGDDVVAVSDYVQYPAEAKKKPSVGSILTPSLETIVSLHPDLLLAMKTQNGEGSVEKFRQLGIPIFLIDPHGIDGIFRSILSLGDALNRRPQADAEVASLRQRLAAVRAGAQGKPVVTVFLPVWYDPVITIGHGAFITEMIAAAGARSVTADIPQEWPHISIEAVIARAPDALLLTRGGKVTLELLKTLPGWQSMPAVTQAKVFYVDKRMDFASPVAFDALEDLAKQFHP</sequence>
<dbReference type="GO" id="GO:0071281">
    <property type="term" value="P:cellular response to iron ion"/>
    <property type="evidence" value="ECO:0007669"/>
    <property type="project" value="TreeGrafter"/>
</dbReference>
<dbReference type="CDD" id="cd01144">
    <property type="entry name" value="BtuF"/>
    <property type="match status" value="1"/>
</dbReference>
<dbReference type="PANTHER" id="PTHR30535:SF34">
    <property type="entry name" value="MOLYBDATE-BINDING PROTEIN MOLA"/>
    <property type="match status" value="1"/>
</dbReference>
<evidence type="ECO:0000256" key="1">
    <source>
        <dbReference type="ARBA" id="ARBA00022729"/>
    </source>
</evidence>
<accession>A0A4Q0T377</accession>
<feature type="signal peptide" evidence="2">
    <location>
        <begin position="1"/>
        <end position="20"/>
    </location>
</feature>
<proteinExistence type="predicted"/>
<reference evidence="5" key="2">
    <citation type="submission" date="2019-02" db="EMBL/GenBank/DDBJ databases">
        <title>Granulicella sibirica sp. nov., a psychrotolerant acidobacterium isolated from an organic soil layer in forested tundra, West Siberia.</title>
        <authorList>
            <person name="Oshkin I.Y."/>
            <person name="Kulichevskaya I.S."/>
            <person name="Rijpstra W.I.C."/>
            <person name="Sinninghe Damste J.S."/>
            <person name="Rakitin A.L."/>
            <person name="Ravin N.V."/>
            <person name="Dedysh S.N."/>
        </authorList>
    </citation>
    <scope>NUCLEOTIDE SEQUENCE [LARGE SCALE GENOMIC DNA]</scope>
    <source>
        <strain evidence="5">AF10</strain>
    </source>
</reference>
<evidence type="ECO:0000313" key="5">
    <source>
        <dbReference type="Proteomes" id="UP000289437"/>
    </source>
</evidence>
<dbReference type="RefSeq" id="WP_128911172.1">
    <property type="nucleotide sequence ID" value="NZ_RDSM01000001.1"/>
</dbReference>
<evidence type="ECO:0000313" key="4">
    <source>
        <dbReference type="EMBL" id="RXH56920.1"/>
    </source>
</evidence>
<dbReference type="OrthoDB" id="9787830at2"/>
<dbReference type="PANTHER" id="PTHR30535">
    <property type="entry name" value="VITAMIN B12-BINDING PROTEIN"/>
    <property type="match status" value="1"/>
</dbReference>
<keyword evidence="1 2" id="KW-0732">Signal</keyword>
<gene>
    <name evidence="4" type="ORF">GRAN_0230</name>
</gene>
<dbReference type="NCBIfam" id="NF038402">
    <property type="entry name" value="TroA_like"/>
    <property type="match status" value="1"/>
</dbReference>
<feature type="domain" description="Fe/B12 periplasmic-binding" evidence="3">
    <location>
        <begin position="40"/>
        <end position="286"/>
    </location>
</feature>
<dbReference type="Gene3D" id="3.40.50.1980">
    <property type="entry name" value="Nitrogenase molybdenum iron protein domain"/>
    <property type="match status" value="2"/>
</dbReference>
<dbReference type="EMBL" id="RDSM01000001">
    <property type="protein sequence ID" value="RXH56920.1"/>
    <property type="molecule type" value="Genomic_DNA"/>
</dbReference>